<dbReference type="Proteomes" id="UP000178303">
    <property type="component" value="Unassembled WGS sequence"/>
</dbReference>
<dbReference type="PANTHER" id="PTHR43520">
    <property type="entry name" value="ATP7, ISOFORM B"/>
    <property type="match status" value="1"/>
</dbReference>
<dbReference type="GO" id="GO:0016020">
    <property type="term" value="C:membrane"/>
    <property type="evidence" value="ECO:0007669"/>
    <property type="project" value="InterPro"/>
</dbReference>
<keyword evidence="1" id="KW-1278">Translocase</keyword>
<evidence type="ECO:0000313" key="4">
    <source>
        <dbReference type="Proteomes" id="UP000178303"/>
    </source>
</evidence>
<dbReference type="GO" id="GO:0055070">
    <property type="term" value="P:copper ion homeostasis"/>
    <property type="evidence" value="ECO:0007669"/>
    <property type="project" value="TreeGrafter"/>
</dbReference>
<evidence type="ECO:0000256" key="2">
    <source>
        <dbReference type="SAM" id="Phobius"/>
    </source>
</evidence>
<name>A0A1F8DMT0_9BACT</name>
<dbReference type="Gene3D" id="3.40.50.1000">
    <property type="entry name" value="HAD superfamily/HAD-like"/>
    <property type="match status" value="1"/>
</dbReference>
<dbReference type="GO" id="GO:0016887">
    <property type="term" value="F:ATP hydrolysis activity"/>
    <property type="evidence" value="ECO:0007669"/>
    <property type="project" value="InterPro"/>
</dbReference>
<dbReference type="PANTHER" id="PTHR43520:SF8">
    <property type="entry name" value="P-TYPE CU(+) TRANSPORTER"/>
    <property type="match status" value="1"/>
</dbReference>
<evidence type="ECO:0000313" key="3">
    <source>
        <dbReference type="EMBL" id="OGM89168.1"/>
    </source>
</evidence>
<keyword evidence="2" id="KW-0812">Transmembrane</keyword>
<protein>
    <submittedName>
        <fullName evidence="3">Uncharacterized protein</fullName>
    </submittedName>
</protein>
<dbReference type="GO" id="GO:0043682">
    <property type="term" value="F:P-type divalent copper transporter activity"/>
    <property type="evidence" value="ECO:0007669"/>
    <property type="project" value="TreeGrafter"/>
</dbReference>
<dbReference type="PRINTS" id="PR00120">
    <property type="entry name" value="HATPASE"/>
</dbReference>
<dbReference type="NCBIfam" id="TIGR01494">
    <property type="entry name" value="ATPase_P-type"/>
    <property type="match status" value="1"/>
</dbReference>
<proteinExistence type="predicted"/>
<accession>A0A1F8DMT0</accession>
<gene>
    <name evidence="3" type="ORF">A2108_01690</name>
</gene>
<feature type="transmembrane region" description="Helical" evidence="2">
    <location>
        <begin position="62"/>
        <end position="84"/>
    </location>
</feature>
<organism evidence="3 4">
    <name type="scientific">Candidatus Wolfebacteria bacterium GWA1_42_9</name>
    <dbReference type="NCBI Taxonomy" id="1802553"/>
    <lineage>
        <taxon>Bacteria</taxon>
        <taxon>Candidatus Wolfeibacteriota</taxon>
    </lineage>
</organism>
<dbReference type="InterPro" id="IPR001757">
    <property type="entry name" value="P_typ_ATPase"/>
</dbReference>
<dbReference type="GO" id="GO:0005524">
    <property type="term" value="F:ATP binding"/>
    <property type="evidence" value="ECO:0007669"/>
    <property type="project" value="InterPro"/>
</dbReference>
<comment type="caution">
    <text evidence="3">The sequence shown here is derived from an EMBL/GenBank/DDBJ whole genome shotgun (WGS) entry which is preliminary data.</text>
</comment>
<dbReference type="SUPFAM" id="SSF56784">
    <property type="entry name" value="HAD-like"/>
    <property type="match status" value="1"/>
</dbReference>
<dbReference type="InterPro" id="IPR023214">
    <property type="entry name" value="HAD_sf"/>
</dbReference>
<keyword evidence="2" id="KW-1133">Transmembrane helix</keyword>
<dbReference type="InterPro" id="IPR036412">
    <property type="entry name" value="HAD-like_sf"/>
</dbReference>
<dbReference type="EMBL" id="MGIN01000028">
    <property type="protein sequence ID" value="OGM89168.1"/>
    <property type="molecule type" value="Genomic_DNA"/>
</dbReference>
<evidence type="ECO:0000256" key="1">
    <source>
        <dbReference type="ARBA" id="ARBA00022967"/>
    </source>
</evidence>
<dbReference type="AlphaFoldDB" id="A0A1F8DMT0"/>
<reference evidence="3 4" key="1">
    <citation type="journal article" date="2016" name="Nat. Commun.">
        <title>Thousands of microbial genomes shed light on interconnected biogeochemical processes in an aquifer system.</title>
        <authorList>
            <person name="Anantharaman K."/>
            <person name="Brown C.T."/>
            <person name="Hug L.A."/>
            <person name="Sharon I."/>
            <person name="Castelle C.J."/>
            <person name="Probst A.J."/>
            <person name="Thomas B.C."/>
            <person name="Singh A."/>
            <person name="Wilkins M.J."/>
            <person name="Karaoz U."/>
            <person name="Brodie E.L."/>
            <person name="Williams K.H."/>
            <person name="Hubbard S.S."/>
            <person name="Banfield J.F."/>
        </authorList>
    </citation>
    <scope>NUCLEOTIDE SEQUENCE [LARGE SCALE GENOMIC DNA]</scope>
</reference>
<dbReference type="GO" id="GO:0005507">
    <property type="term" value="F:copper ion binding"/>
    <property type="evidence" value="ECO:0007669"/>
    <property type="project" value="TreeGrafter"/>
</dbReference>
<keyword evidence="2" id="KW-0472">Membrane</keyword>
<sequence>MVGDGINDAPALTQADVGIAIGTGTDIAIESAGITLVSGDPVGIYKSILLSRKTLSNIKQNLFWAYAYNIALIPVAAGILYFLGGPLLNPILAGAAMAFSSLSVVLNSLRLKRLKL</sequence>
<feature type="transmembrane region" description="Helical" evidence="2">
    <location>
        <begin position="90"/>
        <end position="109"/>
    </location>
</feature>
<dbReference type="PRINTS" id="PR00119">
    <property type="entry name" value="CATATPASE"/>
</dbReference>